<dbReference type="EMBL" id="MN739431">
    <property type="protein sequence ID" value="QHT04512.1"/>
    <property type="molecule type" value="Genomic_DNA"/>
</dbReference>
<dbReference type="AlphaFoldDB" id="A0A6C0CK25"/>
<protein>
    <submittedName>
        <fullName evidence="1">Uncharacterized protein</fullName>
    </submittedName>
</protein>
<organism evidence="1">
    <name type="scientific">viral metagenome</name>
    <dbReference type="NCBI Taxonomy" id="1070528"/>
    <lineage>
        <taxon>unclassified sequences</taxon>
        <taxon>metagenomes</taxon>
        <taxon>organismal metagenomes</taxon>
    </lineage>
</organism>
<name>A0A6C0CK25_9ZZZZ</name>
<accession>A0A6C0CK25</accession>
<sequence length="82" mass="9833">MSNYLCKIHKEMLIYKQLIPLTPYNALCTNCLKKNIKGYSYPLQPIIYPFDYNYIFPMMCDKCSHDLKQCKWCRISRKSVLL</sequence>
<proteinExistence type="predicted"/>
<evidence type="ECO:0000313" key="1">
    <source>
        <dbReference type="EMBL" id="QHT04512.1"/>
    </source>
</evidence>
<reference evidence="1" key="1">
    <citation type="journal article" date="2020" name="Nature">
        <title>Giant virus diversity and host interactions through global metagenomics.</title>
        <authorList>
            <person name="Schulz F."/>
            <person name="Roux S."/>
            <person name="Paez-Espino D."/>
            <person name="Jungbluth S."/>
            <person name="Walsh D.A."/>
            <person name="Denef V.J."/>
            <person name="McMahon K.D."/>
            <person name="Konstantinidis K.T."/>
            <person name="Eloe-Fadrosh E.A."/>
            <person name="Kyrpides N.C."/>
            <person name="Woyke T."/>
        </authorList>
    </citation>
    <scope>NUCLEOTIDE SEQUENCE</scope>
    <source>
        <strain evidence="1">GVMAG-M-3300021185-45</strain>
    </source>
</reference>